<evidence type="ECO:0000256" key="2">
    <source>
        <dbReference type="ARBA" id="ARBA00023015"/>
    </source>
</evidence>
<dbReference type="GO" id="GO:0000981">
    <property type="term" value="F:DNA-binding transcription factor activity, RNA polymerase II-specific"/>
    <property type="evidence" value="ECO:0007669"/>
    <property type="project" value="InterPro"/>
</dbReference>
<keyword evidence="3" id="KW-0238">DNA-binding</keyword>
<feature type="compositionally biased region" description="Polar residues" evidence="6">
    <location>
        <begin position="849"/>
        <end position="866"/>
    </location>
</feature>
<feature type="region of interest" description="Disordered" evidence="6">
    <location>
        <begin position="319"/>
        <end position="341"/>
    </location>
</feature>
<dbReference type="CDD" id="cd12148">
    <property type="entry name" value="fungal_TF_MHR"/>
    <property type="match status" value="1"/>
</dbReference>
<feature type="region of interest" description="Disordered" evidence="6">
    <location>
        <begin position="88"/>
        <end position="116"/>
    </location>
</feature>
<feature type="compositionally biased region" description="Polar residues" evidence="6">
    <location>
        <begin position="1"/>
        <end position="15"/>
    </location>
</feature>
<feature type="region of interest" description="Disordered" evidence="6">
    <location>
        <begin position="1"/>
        <end position="47"/>
    </location>
</feature>
<dbReference type="InterPro" id="IPR050797">
    <property type="entry name" value="Carb_Metab_Trans_Reg"/>
</dbReference>
<keyword evidence="4" id="KW-0804">Transcription</keyword>
<gene>
    <name evidence="7" type="ORF">DB88DRAFT_489117</name>
</gene>
<feature type="region of interest" description="Disordered" evidence="6">
    <location>
        <begin position="911"/>
        <end position="946"/>
    </location>
</feature>
<feature type="compositionally biased region" description="Basic and acidic residues" evidence="6">
    <location>
        <begin position="433"/>
        <end position="447"/>
    </location>
</feature>
<evidence type="ECO:0008006" key="9">
    <source>
        <dbReference type="Google" id="ProtNLM"/>
    </source>
</evidence>
<protein>
    <recommendedName>
        <fullName evidence="9">Zn(2)-C6 fungal-type domain-containing protein</fullName>
    </recommendedName>
</protein>
<dbReference type="Gene3D" id="4.10.240.10">
    <property type="entry name" value="Zn(2)-C6 fungal-type DNA-binding domain"/>
    <property type="match status" value="1"/>
</dbReference>
<dbReference type="GO" id="GO:0003677">
    <property type="term" value="F:DNA binding"/>
    <property type="evidence" value="ECO:0007669"/>
    <property type="project" value="UniProtKB-KW"/>
</dbReference>
<evidence type="ECO:0000313" key="7">
    <source>
        <dbReference type="EMBL" id="KAK1924112.1"/>
    </source>
</evidence>
<dbReference type="EMBL" id="JAODAN010000005">
    <property type="protein sequence ID" value="KAK1924112.1"/>
    <property type="molecule type" value="Genomic_DNA"/>
</dbReference>
<proteinExistence type="predicted"/>
<dbReference type="InterPro" id="IPR036864">
    <property type="entry name" value="Zn2-C6_fun-type_DNA-bd_sf"/>
</dbReference>
<evidence type="ECO:0000256" key="1">
    <source>
        <dbReference type="ARBA" id="ARBA00022723"/>
    </source>
</evidence>
<keyword evidence="5" id="KW-0539">Nucleus</keyword>
<dbReference type="Proteomes" id="UP001182556">
    <property type="component" value="Unassembled WGS sequence"/>
</dbReference>
<feature type="compositionally biased region" description="Polar residues" evidence="6">
    <location>
        <begin position="917"/>
        <end position="929"/>
    </location>
</feature>
<keyword evidence="1" id="KW-0479">Metal-binding</keyword>
<sequence>MSSYPYTYGYDSSHTGDPRYAQPRSDLTCHSPEQPQESEPSPPVMATQFITPNNERQYPTFPPSLYFADSGTSSASLPYVQTPAPHMHYYPPPLRSDLPQPTPTDRPRPPLTLNLPPPSPFMDPTMQMPMGYVPNPTSMGGQQTGSPYLTPFGMPSTGSESGHSGQGLNEYFPPFGSIPYNGAQPVPEVSPTWSSQLPGEGQRPKGKRDGGQGGAKTSRQQFTACGACRHRRVKCDLKDRQEEAERQALEQESHGVGPHRSSTAASAAARRKKVSCTNCQERGTNCVDEYAPLKAAKQLRRGKRISEIEMLYGKSAAHAAVASNPDDNTSDASSSPTKAKEREEVVLPDLTVGFFESAFFRRFQVQRPIIDPIEFVNRYLSINPPTAAAMGPEGAILCHVLYAWAVSYGVDEHGNLDVPEGGDAPDAPIDLHGQGEGEHKREADRRERKSRMARVVESILKSIDEAGVMRKPSWDGVRALLLILPLTEGISSPVERLAMYEAAISQVFTLCSFIGVGYDGAPSATSSANGGSDGSGTRSLHAVRIRIYWYAFVHEGITTGLKGGRLHLDDEDLETIQDSLDNRALVMNSPIFRSAAKFATAPINLALACRLINKALTGPSAKRRQHVDPEAVKAAWEALEACWEEFDSLRVMSPVESYSTVDEIIRFADGWKIFLFEAQNVIRKSLEERLSKLTTVDTQLSAYIVDPQTDPSTEAVNIQHLLDIARDKCEVKTRQIIEIVRSHVGTRFFEWDASLVRDGMYYAAMLHAKGGGSDEDIALCIQALNEMRWAQAKAWERSAELRNEWAVNRTAPVELKGWQPPAMTSSVPAYYQYDVKPDIVNLDHTFPSSGSTSPFNSPETLSTADASGSAPHSVIGSLPTNGYIPPQSAAAYTAYPQSTGTITLTPMVHSVPPPQPGLQTSGPYPQNQGGHYVTQPDGSQVYVPYQ</sequence>
<feature type="region of interest" description="Disordered" evidence="6">
    <location>
        <begin position="416"/>
        <end position="449"/>
    </location>
</feature>
<feature type="region of interest" description="Disordered" evidence="6">
    <location>
        <begin position="245"/>
        <end position="271"/>
    </location>
</feature>
<evidence type="ECO:0000256" key="4">
    <source>
        <dbReference type="ARBA" id="ARBA00023163"/>
    </source>
</evidence>
<evidence type="ECO:0000256" key="3">
    <source>
        <dbReference type="ARBA" id="ARBA00023125"/>
    </source>
</evidence>
<comment type="caution">
    <text evidence="7">The sequence shown here is derived from an EMBL/GenBank/DDBJ whole genome shotgun (WGS) entry which is preliminary data.</text>
</comment>
<feature type="compositionally biased region" description="Polar residues" evidence="6">
    <location>
        <begin position="156"/>
        <end position="167"/>
    </location>
</feature>
<evidence type="ECO:0000256" key="5">
    <source>
        <dbReference type="ARBA" id="ARBA00023242"/>
    </source>
</evidence>
<accession>A0AAD9CZ45</accession>
<feature type="region of interest" description="Disordered" evidence="6">
    <location>
        <begin position="849"/>
        <end position="871"/>
    </location>
</feature>
<evidence type="ECO:0000256" key="6">
    <source>
        <dbReference type="SAM" id="MobiDB-lite"/>
    </source>
</evidence>
<dbReference type="PANTHER" id="PTHR31668:SF26">
    <property type="entry name" value="GLUCOSE TRANSPORT TRANSCRIPTION REGULATOR RGT1-RELATED"/>
    <property type="match status" value="1"/>
</dbReference>
<keyword evidence="2" id="KW-0805">Transcription regulation</keyword>
<feature type="compositionally biased region" description="Pro residues" evidence="6">
    <location>
        <begin position="90"/>
        <end position="104"/>
    </location>
</feature>
<dbReference type="AlphaFoldDB" id="A0AAD9CZ45"/>
<dbReference type="PANTHER" id="PTHR31668">
    <property type="entry name" value="GLUCOSE TRANSPORT TRANSCRIPTION REGULATOR RGT1-RELATED-RELATED"/>
    <property type="match status" value="1"/>
</dbReference>
<feature type="compositionally biased region" description="Polar residues" evidence="6">
    <location>
        <begin position="325"/>
        <end position="337"/>
    </location>
</feature>
<dbReference type="GO" id="GO:0008270">
    <property type="term" value="F:zinc ion binding"/>
    <property type="evidence" value="ECO:0007669"/>
    <property type="project" value="InterPro"/>
</dbReference>
<reference evidence="7" key="1">
    <citation type="submission" date="2023-02" db="EMBL/GenBank/DDBJ databases">
        <title>Identification and recombinant expression of a fungal hydrolase from Papiliotrema laurentii that hydrolyzes apple cutin and clears colloidal polyester polyurethane.</title>
        <authorList>
            <consortium name="DOE Joint Genome Institute"/>
            <person name="Roman V.A."/>
            <person name="Bojanowski C."/>
            <person name="Crable B.R."/>
            <person name="Wagner D.N."/>
            <person name="Hung C.S."/>
            <person name="Nadeau L.J."/>
            <person name="Schratz L."/>
            <person name="Haridas S."/>
            <person name="Pangilinan J."/>
            <person name="Lipzen A."/>
            <person name="Na H."/>
            <person name="Yan M."/>
            <person name="Ng V."/>
            <person name="Grigoriev I.V."/>
            <person name="Spatafora J.W."/>
            <person name="Barlow D."/>
            <person name="Biffinger J."/>
            <person name="Kelley-Loughnane N."/>
            <person name="Varaljay V.A."/>
            <person name="Crookes-Goodson W.J."/>
        </authorList>
    </citation>
    <scope>NUCLEOTIDE SEQUENCE</scope>
    <source>
        <strain evidence="7">5307AH</strain>
    </source>
</reference>
<keyword evidence="8" id="KW-1185">Reference proteome</keyword>
<evidence type="ECO:0000313" key="8">
    <source>
        <dbReference type="Proteomes" id="UP001182556"/>
    </source>
</evidence>
<name>A0AAD9CZ45_PAPLA</name>
<organism evidence="7 8">
    <name type="scientific">Papiliotrema laurentii</name>
    <name type="common">Cryptococcus laurentii</name>
    <dbReference type="NCBI Taxonomy" id="5418"/>
    <lineage>
        <taxon>Eukaryota</taxon>
        <taxon>Fungi</taxon>
        <taxon>Dikarya</taxon>
        <taxon>Basidiomycota</taxon>
        <taxon>Agaricomycotina</taxon>
        <taxon>Tremellomycetes</taxon>
        <taxon>Tremellales</taxon>
        <taxon>Rhynchogastremaceae</taxon>
        <taxon>Papiliotrema</taxon>
    </lineage>
</organism>
<feature type="region of interest" description="Disordered" evidence="6">
    <location>
        <begin position="153"/>
        <end position="222"/>
    </location>
</feature>